<dbReference type="SMART" id="SM00066">
    <property type="entry name" value="GAL4"/>
    <property type="match status" value="1"/>
</dbReference>
<keyword evidence="2" id="KW-0862">Zinc</keyword>
<gene>
    <name evidence="9" type="ORF">BDV35DRAFT_260068</name>
</gene>
<feature type="region of interest" description="Disordered" evidence="7">
    <location>
        <begin position="394"/>
        <end position="419"/>
    </location>
</feature>
<dbReference type="InterPro" id="IPR001138">
    <property type="entry name" value="Zn2Cys6_DnaBD"/>
</dbReference>
<dbReference type="Proteomes" id="UP000325434">
    <property type="component" value="Unassembled WGS sequence"/>
</dbReference>
<name>A0A5N6GTU4_ASPFL</name>
<dbReference type="InterPro" id="IPR036864">
    <property type="entry name" value="Zn2-C6_fun-type_DNA-bd_sf"/>
</dbReference>
<reference evidence="9" key="1">
    <citation type="submission" date="2019-04" db="EMBL/GenBank/DDBJ databases">
        <title>Friends and foes A comparative genomics study of 23 Aspergillus species from section Flavi.</title>
        <authorList>
            <consortium name="DOE Joint Genome Institute"/>
            <person name="Kjaerbolling I."/>
            <person name="Vesth T."/>
            <person name="Frisvad J.C."/>
            <person name="Nybo J.L."/>
            <person name="Theobald S."/>
            <person name="Kildgaard S."/>
            <person name="Isbrandt T."/>
            <person name="Kuo A."/>
            <person name="Sato A."/>
            <person name="Lyhne E.K."/>
            <person name="Kogle M.E."/>
            <person name="Wiebenga A."/>
            <person name="Kun R.S."/>
            <person name="Lubbers R.J."/>
            <person name="Makela M.R."/>
            <person name="Barry K."/>
            <person name="Chovatia M."/>
            <person name="Clum A."/>
            <person name="Daum C."/>
            <person name="Haridas S."/>
            <person name="He G."/>
            <person name="LaButti K."/>
            <person name="Lipzen A."/>
            <person name="Mondo S."/>
            <person name="Riley R."/>
            <person name="Salamov A."/>
            <person name="Simmons B.A."/>
            <person name="Magnuson J.K."/>
            <person name="Henrissat B."/>
            <person name="Mortensen U.H."/>
            <person name="Larsen T.O."/>
            <person name="Devries R.P."/>
            <person name="Grigoriev I.V."/>
            <person name="Machida M."/>
            <person name="Baker S.E."/>
            <person name="Andersen M.R."/>
        </authorList>
    </citation>
    <scope>NUCLEOTIDE SEQUENCE [LARGE SCALE GENOMIC DNA]</scope>
    <source>
        <strain evidence="9">CBS 121.62</strain>
    </source>
</reference>
<evidence type="ECO:0000313" key="9">
    <source>
        <dbReference type="EMBL" id="KAB8245365.1"/>
    </source>
</evidence>
<dbReference type="PROSITE" id="PS50048">
    <property type="entry name" value="ZN2_CY6_FUNGAL_2"/>
    <property type="match status" value="1"/>
</dbReference>
<dbReference type="Pfam" id="PF00172">
    <property type="entry name" value="Zn_clus"/>
    <property type="match status" value="1"/>
</dbReference>
<evidence type="ECO:0000256" key="4">
    <source>
        <dbReference type="ARBA" id="ARBA00023125"/>
    </source>
</evidence>
<keyword evidence="3" id="KW-0805">Transcription regulation</keyword>
<proteinExistence type="predicted"/>
<evidence type="ECO:0000256" key="5">
    <source>
        <dbReference type="ARBA" id="ARBA00023163"/>
    </source>
</evidence>
<keyword evidence="5" id="KW-0804">Transcription</keyword>
<dbReference type="GO" id="GO:0008270">
    <property type="term" value="F:zinc ion binding"/>
    <property type="evidence" value="ECO:0007669"/>
    <property type="project" value="InterPro"/>
</dbReference>
<dbReference type="GO" id="GO:0005634">
    <property type="term" value="C:nucleus"/>
    <property type="evidence" value="ECO:0007669"/>
    <property type="project" value="TreeGrafter"/>
</dbReference>
<dbReference type="CDD" id="cd12148">
    <property type="entry name" value="fungal_TF_MHR"/>
    <property type="match status" value="1"/>
</dbReference>
<evidence type="ECO:0000256" key="7">
    <source>
        <dbReference type="SAM" id="MobiDB-lite"/>
    </source>
</evidence>
<dbReference type="AlphaFoldDB" id="A0A5N6GTU4"/>
<dbReference type="GO" id="GO:0001228">
    <property type="term" value="F:DNA-binding transcription activator activity, RNA polymerase II-specific"/>
    <property type="evidence" value="ECO:0007669"/>
    <property type="project" value="TreeGrafter"/>
</dbReference>
<dbReference type="GO" id="GO:0000978">
    <property type="term" value="F:RNA polymerase II cis-regulatory region sequence-specific DNA binding"/>
    <property type="evidence" value="ECO:0007669"/>
    <property type="project" value="TreeGrafter"/>
</dbReference>
<evidence type="ECO:0000256" key="6">
    <source>
        <dbReference type="ARBA" id="ARBA00023242"/>
    </source>
</evidence>
<dbReference type="VEuPathDB" id="FungiDB:AFLA_013340"/>
<evidence type="ECO:0000256" key="3">
    <source>
        <dbReference type="ARBA" id="ARBA00023015"/>
    </source>
</evidence>
<accession>A0A5N6GTU4</accession>
<keyword evidence="6" id="KW-0539">Nucleus</keyword>
<keyword evidence="4" id="KW-0238">DNA-binding</keyword>
<dbReference type="Gene3D" id="4.10.240.10">
    <property type="entry name" value="Zn(2)-C6 fungal-type DNA-binding domain"/>
    <property type="match status" value="1"/>
</dbReference>
<feature type="domain" description="Zn(2)-C6 fungal-type" evidence="8">
    <location>
        <begin position="14"/>
        <end position="46"/>
    </location>
</feature>
<protein>
    <recommendedName>
        <fullName evidence="8">Zn(2)-C6 fungal-type domain-containing protein</fullName>
    </recommendedName>
</protein>
<dbReference type="PANTHER" id="PTHR31944:SF131">
    <property type="entry name" value="HEME-RESPONSIVE ZINC FINGER TRANSCRIPTION FACTOR HAP1"/>
    <property type="match status" value="1"/>
</dbReference>
<dbReference type="PANTHER" id="PTHR31944">
    <property type="entry name" value="HEME-RESPONSIVE ZINC FINGER TRANSCRIPTION FACTOR HAP1"/>
    <property type="match status" value="1"/>
</dbReference>
<dbReference type="SUPFAM" id="SSF57701">
    <property type="entry name" value="Zn2/Cys6 DNA-binding domain"/>
    <property type="match status" value="1"/>
</dbReference>
<evidence type="ECO:0000259" key="8">
    <source>
        <dbReference type="PROSITE" id="PS50048"/>
    </source>
</evidence>
<feature type="region of interest" description="Disordered" evidence="7">
    <location>
        <begin position="117"/>
        <end position="138"/>
    </location>
</feature>
<dbReference type="InterPro" id="IPR051430">
    <property type="entry name" value="Fungal_TF_Env_Response"/>
</dbReference>
<evidence type="ECO:0000256" key="1">
    <source>
        <dbReference type="ARBA" id="ARBA00022723"/>
    </source>
</evidence>
<dbReference type="CDD" id="cd00067">
    <property type="entry name" value="GAL4"/>
    <property type="match status" value="1"/>
</dbReference>
<keyword evidence="1" id="KW-0479">Metal-binding</keyword>
<evidence type="ECO:0000256" key="2">
    <source>
        <dbReference type="ARBA" id="ARBA00022833"/>
    </source>
</evidence>
<dbReference type="PROSITE" id="PS00463">
    <property type="entry name" value="ZN2_CY6_FUNGAL_1"/>
    <property type="match status" value="1"/>
</dbReference>
<dbReference type="VEuPathDB" id="FungiDB:F9C07_2237236"/>
<sequence length="696" mass="78837">MTETRIRRRRLVLSCFECKRRKLKCGREYPICSRCISGGSPELCKYDPQFAMGTDADVACPNQSHTWSPDISVTQFVTPTLDTFDPSLVNNDLQTSPWLQFQLGLDHENSHPEVLDGEGFINSSGRRKQQQPVSDRKRSFNAQFLGPSHPRSILASFRDLCDFIKETVEGHHILGASQWDSYAPSAEQPLRSYSKDEIEQVIKSALPTEERCRCLLRSFFHHLAGIYAPFHGPTFWREYQSYWDGTHNDSAQFNANLLAIISCSRSLFADDPLSFNGDSSTARRETAEWLHAAEVWQGYHETKSKTIEDFRLRSLILLSKKINDIDLEDHYSSAQTLLADAISNGLHRDWRGLGIDESIYDREIRSKVWSAISELDIAACIERGVTSMQSHISANIGRPKGYDHDDYSSSTETEPADRPVDHLTDSSFGIIAHQIRPLRHNVNNFVNDPQNLISVDKRHLKELRTQVFEALGDIPNWSEGTQDEAKRKQGLIYRAVLDLYLHELLILLHLPFALPTDKDASSSGDKEFQRFVCMRSASTTIKIHELLAHEGFSPITFGKSRLSRAGLCLCLLDEGTEMSPINYGITSLPISPDARTRLIGSALSMIEQHVLSLGTDLQSLWLFYAASCYIELRKDSTTSSVLKKRITDNIMALISRMCLAQEQKDIGFTFSDTHFRHYIMQIHQACDAVQLMVGII</sequence>
<dbReference type="EMBL" id="ML734613">
    <property type="protein sequence ID" value="KAB8245365.1"/>
    <property type="molecule type" value="Genomic_DNA"/>
</dbReference>
<organism evidence="9">
    <name type="scientific">Aspergillus flavus</name>
    <dbReference type="NCBI Taxonomy" id="5059"/>
    <lineage>
        <taxon>Eukaryota</taxon>
        <taxon>Fungi</taxon>
        <taxon>Dikarya</taxon>
        <taxon>Ascomycota</taxon>
        <taxon>Pezizomycotina</taxon>
        <taxon>Eurotiomycetes</taxon>
        <taxon>Eurotiomycetidae</taxon>
        <taxon>Eurotiales</taxon>
        <taxon>Aspergillaceae</taxon>
        <taxon>Aspergillus</taxon>
        <taxon>Aspergillus subgen. Circumdati</taxon>
    </lineage>
</organism>